<feature type="chain" id="PRO_5038992836" evidence="5">
    <location>
        <begin position="28"/>
        <end position="900"/>
    </location>
</feature>
<feature type="compositionally biased region" description="Low complexity" evidence="3">
    <location>
        <begin position="762"/>
        <end position="780"/>
    </location>
</feature>
<feature type="domain" description="NEAT" evidence="6">
    <location>
        <begin position="48"/>
        <end position="185"/>
    </location>
</feature>
<sequence precursor="true">MSTISRVAALFSTAALGSMLLTTSVSSVTTIVAAAETNQTQQTNALTLADGTYDTTVAVYKTGTQEDSAMMSYVESKGSMTIKNGSVTLDIAMKGQSQMDMMTGFKVAGHAATKSGTHWTVTLPVSEWAAPFATSMVIDVPAISWHEEPSADLMVTPIVPDKPADTNDTDSDAILSADVPMAASDSMDRFFNPTAKLAVKGDTTDVTLSFKDSVSNMLSMIPEVTFDGITQPLNGKNDITFNIPTKDLKPTNGKSVTLASFTSVPMSPTKGYKSDLTFDLTNVLPAKDLTTGSYKLAVSADGGMDKWFDTNFQTDLGWLTSKVTVAYQESKQGMLSMIPTVTFDNITKPVNGERFVTFEIPTKDLSPDDTNIAKIASFTSVPMSPSKGYQSNLSFDMTPALGSSSETQPEAPAQPEQPTDPETPSVPTTPETPSNPATPQPGQQQLANGTYTVPFANYKTGTNNASAMNNYLKTPATVTVNGKLAHIDIATSSQAIMDMMSDYKFNGEAAKRQGTHWLVTLPTEALYKTITTSMTISMNGQVIEKPTADMVFDTSNAVATGDKGGSDEKGGAGKPEAKPETDTDESTSNKTGKPAKNAVVRALKILRADNDEASIATQYFHTTIKLAKNADGSYYGYLTTHTPKLMGKNPIRFTDKKHDVSLVETKLVNNYYESTYQMKLQKSELTKPIATTIHVQFTEPIPYNENYEIRLVIGKVLNDKGSDLPTGADKNGTPSGTESNTSQSDVSHETTLTDVNDRTNATTPTTSMGVTGVGTTMPSPIANVPGTAATTTLATTPATQTTATPTTATSLPVAVAAQTATQPVSTTDKPAKSTNTAKHASNSSQSKTAKDTLATKQANTHDDKQPSSIKRAALIGAGVALTAAIGFIGTTMAVNFFKIR</sequence>
<feature type="region of interest" description="Disordered" evidence="3">
    <location>
        <begin position="819"/>
        <end position="867"/>
    </location>
</feature>
<feature type="transmembrane region" description="Helical" evidence="4">
    <location>
        <begin position="872"/>
        <end position="897"/>
    </location>
</feature>
<feature type="region of interest" description="Disordered" evidence="3">
    <location>
        <begin position="557"/>
        <end position="594"/>
    </location>
</feature>
<feature type="signal peptide" evidence="5">
    <location>
        <begin position="1"/>
        <end position="27"/>
    </location>
</feature>
<feature type="region of interest" description="Disordered" evidence="3">
    <location>
        <begin position="723"/>
        <end position="786"/>
    </location>
</feature>
<dbReference type="PROSITE" id="PS50978">
    <property type="entry name" value="NEAT"/>
    <property type="match status" value="2"/>
</dbReference>
<dbReference type="Gene3D" id="2.60.40.1850">
    <property type="match status" value="3"/>
</dbReference>
<feature type="compositionally biased region" description="Polar residues" evidence="3">
    <location>
        <begin position="383"/>
        <end position="405"/>
    </location>
</feature>
<evidence type="ECO:0000256" key="5">
    <source>
        <dbReference type="SAM" id="SignalP"/>
    </source>
</evidence>
<dbReference type="InterPro" id="IPR037250">
    <property type="entry name" value="NEAT_dom_sf"/>
</dbReference>
<evidence type="ECO:0000259" key="6">
    <source>
        <dbReference type="PROSITE" id="PS50978"/>
    </source>
</evidence>
<accession>A0A0D1LR28</accession>
<proteinExistence type="predicted"/>
<name>A0A0D1LR28_9LACO</name>
<dbReference type="PATRIC" id="fig|137591.25.peg.18"/>
<dbReference type="Pfam" id="PF05031">
    <property type="entry name" value="NEAT"/>
    <property type="match status" value="2"/>
</dbReference>
<keyword evidence="8" id="KW-1185">Reference proteome</keyword>
<evidence type="ECO:0000256" key="4">
    <source>
        <dbReference type="SAM" id="Phobius"/>
    </source>
</evidence>
<gene>
    <name evidence="7" type="ORF">QX99_00018</name>
</gene>
<reference evidence="7 8" key="1">
    <citation type="journal article" date="2015" name="Microbiology (Mosc.)">
        <title>Genomics of the Weissella cibaria species with an examination of its metabolic traits.</title>
        <authorList>
            <person name="Lynch K.M."/>
            <person name="Lucid A."/>
            <person name="Arendt E.K."/>
            <person name="Sleator R.D."/>
            <person name="Lucey B."/>
            <person name="Coffey A."/>
        </authorList>
    </citation>
    <scope>NUCLEOTIDE SEQUENCE [LARGE SCALE GENOMIC DNA]</scope>
    <source>
        <strain evidence="7 8">MG1</strain>
    </source>
</reference>
<evidence type="ECO:0000313" key="7">
    <source>
        <dbReference type="EMBL" id="KIU22515.1"/>
    </source>
</evidence>
<protein>
    <submittedName>
        <fullName evidence="7">Heme uptake protein IsdC</fullName>
    </submittedName>
</protein>
<dbReference type="SUPFAM" id="SSF158911">
    <property type="entry name" value="NEAT domain-like"/>
    <property type="match status" value="3"/>
</dbReference>
<keyword evidence="2 5" id="KW-0732">Signal</keyword>
<dbReference type="RefSeq" id="WP_043710406.1">
    <property type="nucleotide sequence ID" value="NZ_JALOCT010000002.1"/>
</dbReference>
<evidence type="ECO:0000256" key="2">
    <source>
        <dbReference type="ARBA" id="ARBA00022729"/>
    </source>
</evidence>
<dbReference type="EMBL" id="JWHU01000001">
    <property type="protein sequence ID" value="KIU22515.1"/>
    <property type="molecule type" value="Genomic_DNA"/>
</dbReference>
<organism evidence="7 8">
    <name type="scientific">Weissella cibaria</name>
    <dbReference type="NCBI Taxonomy" id="137591"/>
    <lineage>
        <taxon>Bacteria</taxon>
        <taxon>Bacillati</taxon>
        <taxon>Bacillota</taxon>
        <taxon>Bacilli</taxon>
        <taxon>Lactobacillales</taxon>
        <taxon>Lactobacillaceae</taxon>
        <taxon>Weissella</taxon>
    </lineage>
</organism>
<comment type="caution">
    <text evidence="7">The sequence shown here is derived from an EMBL/GenBank/DDBJ whole genome shotgun (WGS) entry which is preliminary data.</text>
</comment>
<evidence type="ECO:0000256" key="1">
    <source>
        <dbReference type="ARBA" id="ARBA00004196"/>
    </source>
</evidence>
<comment type="subcellular location">
    <subcellularLocation>
        <location evidence="1">Cell envelope</location>
    </subcellularLocation>
</comment>
<feature type="compositionally biased region" description="Polar residues" evidence="3">
    <location>
        <begin position="732"/>
        <end position="761"/>
    </location>
</feature>
<keyword evidence="4" id="KW-1133">Transmembrane helix</keyword>
<dbReference type="CDD" id="cd06920">
    <property type="entry name" value="NEAT"/>
    <property type="match status" value="2"/>
</dbReference>
<feature type="domain" description="NEAT" evidence="6">
    <location>
        <begin position="446"/>
        <end position="568"/>
    </location>
</feature>
<feature type="compositionally biased region" description="Low complexity" evidence="3">
    <location>
        <begin position="406"/>
        <end position="435"/>
    </location>
</feature>
<feature type="compositionally biased region" description="Basic and acidic residues" evidence="3">
    <location>
        <begin position="564"/>
        <end position="581"/>
    </location>
</feature>
<dbReference type="Proteomes" id="UP000032287">
    <property type="component" value="Unassembled WGS sequence"/>
</dbReference>
<dbReference type="STRING" id="137591.AO080_01995"/>
<dbReference type="GO" id="GO:0030313">
    <property type="term" value="C:cell envelope"/>
    <property type="evidence" value="ECO:0007669"/>
    <property type="project" value="UniProtKB-SubCell"/>
</dbReference>
<dbReference type="InterPro" id="IPR006635">
    <property type="entry name" value="NEAT_dom"/>
</dbReference>
<feature type="compositionally biased region" description="Polar residues" evidence="3">
    <location>
        <begin position="832"/>
        <end position="847"/>
    </location>
</feature>
<keyword evidence="4" id="KW-0812">Transmembrane</keyword>
<dbReference type="AlphaFoldDB" id="A0A0D1LR28"/>
<evidence type="ECO:0000313" key="8">
    <source>
        <dbReference type="Proteomes" id="UP000032287"/>
    </source>
</evidence>
<keyword evidence="4" id="KW-0472">Membrane</keyword>
<feature type="region of interest" description="Disordered" evidence="3">
    <location>
        <begin position="383"/>
        <end position="447"/>
    </location>
</feature>
<evidence type="ECO:0000256" key="3">
    <source>
        <dbReference type="SAM" id="MobiDB-lite"/>
    </source>
</evidence>